<keyword evidence="4" id="KW-0482">Metalloprotease</keyword>
<dbReference type="InterPro" id="IPR033413">
    <property type="entry name" value="DUF5117"/>
</dbReference>
<keyword evidence="4" id="KW-0378">Hydrolase</keyword>
<feature type="domain" description="EcxA zinc-binding" evidence="2">
    <location>
        <begin position="407"/>
        <end position="715"/>
    </location>
</feature>
<name>A0ABT6Y887_9BACT</name>
<keyword evidence="5" id="KW-1185">Reference proteome</keyword>
<sequence length="810" mass="90709">MKKISLLSILLFLVSFTYSSLAQKLPSISEKTKGLKKYEGFFPFFWDEDAGKIWLQIDKFDKEFLYYSSLPAGLGSNDIGLDRGLLGEEKVVFFQKIGRKILLTQPNYKYRALSNDANEKRAVQQSFASSTIWGFAAEAEEDGKVLVDATDFLMSDVSGIADRIRGMKQGSYSLDKSRSAMYLANTKNFPLNAEFEVTLTFVGGDDAGEYVRSVAPSQEALTLRVHHSFLQLPDSDYKPRVFDPRSSFNAISYFDYSTPVSEPIDKYYIVRHRLKKKDPKAKVSEAVEPIIYYLDNGTPEPIRSALMEGAQWWNQAYEAAGYKNAFQVKLLPDDADPMDARYNVINWVHRSTRGWSYGASIIDPRTGEIIKGHVTLGSLRVRQDYLIAQGLLSPFEKGEKLDPEKDPMLKMALTRLKQLAAHEVGHTLGLMHNYSASINNRASVMDYPHPTVKLNSKGEVDLSDAYALGIGDWDKYSITFGYQDFPQGTDEKAALNKIIDEANAKGLLFLTDIDARPAGSHSSTAHLWDNGKNPVDELNNTLAVRQKALSSFGENSIRKGMPMSHLEDVLVPIYNYHRYQVEAAAKIIGSVDYRYALRGDGQKPNTLVSKETQQKALDAVLQTLSSETLTIPESIIQLIPARPAGYWPSRELFKKRTGRAFDPLAAAESAADFPLQFLLQPERTSRMVEYEARYSSLGLEEMLTQLIEKTWKAPKTTGLARKVQFQTEQIVLTHLLALSVNEAANYQVRAVCGKAIKDLKAYIESQKNTKESDYAAHLDYAVERMKNPSAAKVATHKEMAPGAPIGCDEE</sequence>
<dbReference type="PANTHER" id="PTHR38478:SF1">
    <property type="entry name" value="ZINC DEPENDENT METALLOPROTEASE DOMAIN LIPOPROTEIN"/>
    <property type="match status" value="1"/>
</dbReference>
<evidence type="ECO:0000256" key="1">
    <source>
        <dbReference type="SAM" id="SignalP"/>
    </source>
</evidence>
<dbReference type="Gene3D" id="3.40.390.10">
    <property type="entry name" value="Collagenase (Catalytic Domain)"/>
    <property type="match status" value="1"/>
</dbReference>
<keyword evidence="4" id="KW-0645">Protease</keyword>
<dbReference type="Pfam" id="PF17148">
    <property type="entry name" value="DUF5117"/>
    <property type="match status" value="1"/>
</dbReference>
<feature type="domain" description="DUF5117" evidence="3">
    <location>
        <begin position="86"/>
        <end position="277"/>
    </location>
</feature>
<dbReference type="EMBL" id="JASHIF010000009">
    <property type="protein sequence ID" value="MDI9859789.1"/>
    <property type="molecule type" value="Genomic_DNA"/>
</dbReference>
<evidence type="ECO:0000313" key="5">
    <source>
        <dbReference type="Proteomes" id="UP001236507"/>
    </source>
</evidence>
<dbReference type="InterPro" id="IPR032534">
    <property type="entry name" value="EcxA_zinc-bd"/>
</dbReference>
<organism evidence="4 5">
    <name type="scientific">Flectobacillus roseus</name>
    <dbReference type="NCBI Taxonomy" id="502259"/>
    <lineage>
        <taxon>Bacteria</taxon>
        <taxon>Pseudomonadati</taxon>
        <taxon>Bacteroidota</taxon>
        <taxon>Cytophagia</taxon>
        <taxon>Cytophagales</taxon>
        <taxon>Flectobacillaceae</taxon>
        <taxon>Flectobacillus</taxon>
    </lineage>
</organism>
<gene>
    <name evidence="4" type="ORF">QM524_11265</name>
</gene>
<dbReference type="CDD" id="cd04276">
    <property type="entry name" value="ZnMc_MMP_like_2"/>
    <property type="match status" value="1"/>
</dbReference>
<accession>A0ABT6Y887</accession>
<keyword evidence="1" id="KW-0732">Signal</keyword>
<reference evidence="4 5" key="1">
    <citation type="submission" date="2023-05" db="EMBL/GenBank/DDBJ databases">
        <title>Novel species of genus Flectobacillus isolated from stream in China.</title>
        <authorList>
            <person name="Lu H."/>
        </authorList>
    </citation>
    <scope>NUCLEOTIDE SEQUENCE [LARGE SCALE GENOMIC DNA]</scope>
    <source>
        <strain evidence="4 5">KCTC 42575</strain>
    </source>
</reference>
<dbReference type="PANTHER" id="PTHR38478">
    <property type="entry name" value="PEPTIDASE M1A AND M12B"/>
    <property type="match status" value="1"/>
</dbReference>
<dbReference type="SUPFAM" id="SSF55486">
    <property type="entry name" value="Metalloproteases ('zincins'), catalytic domain"/>
    <property type="match status" value="1"/>
</dbReference>
<dbReference type="Proteomes" id="UP001236507">
    <property type="component" value="Unassembled WGS sequence"/>
</dbReference>
<evidence type="ECO:0000259" key="2">
    <source>
        <dbReference type="Pfam" id="PF16313"/>
    </source>
</evidence>
<dbReference type="InterPro" id="IPR034032">
    <property type="entry name" value="Zn_MMP-like_bac"/>
</dbReference>
<dbReference type="RefSeq" id="WP_283344663.1">
    <property type="nucleotide sequence ID" value="NZ_JASHIF010000009.1"/>
</dbReference>
<protein>
    <submittedName>
        <fullName evidence="4">Zinc-dependent metalloprotease</fullName>
    </submittedName>
</protein>
<evidence type="ECO:0000313" key="4">
    <source>
        <dbReference type="EMBL" id="MDI9859789.1"/>
    </source>
</evidence>
<feature type="signal peptide" evidence="1">
    <location>
        <begin position="1"/>
        <end position="22"/>
    </location>
</feature>
<proteinExistence type="predicted"/>
<dbReference type="InterPro" id="IPR024079">
    <property type="entry name" value="MetalloPept_cat_dom_sf"/>
</dbReference>
<dbReference type="GO" id="GO:0008237">
    <property type="term" value="F:metallopeptidase activity"/>
    <property type="evidence" value="ECO:0007669"/>
    <property type="project" value="UniProtKB-KW"/>
</dbReference>
<comment type="caution">
    <text evidence="4">The sequence shown here is derived from an EMBL/GenBank/DDBJ whole genome shotgun (WGS) entry which is preliminary data.</text>
</comment>
<feature type="chain" id="PRO_5045213172" evidence="1">
    <location>
        <begin position="23"/>
        <end position="810"/>
    </location>
</feature>
<dbReference type="Pfam" id="PF16313">
    <property type="entry name" value="DUF4953"/>
    <property type="match status" value="1"/>
</dbReference>
<evidence type="ECO:0000259" key="3">
    <source>
        <dbReference type="Pfam" id="PF17148"/>
    </source>
</evidence>